<reference evidence="1" key="2">
    <citation type="submission" date="2025-09" db="UniProtKB">
        <authorList>
            <consortium name="Ensembl"/>
        </authorList>
    </citation>
    <scope>IDENTIFICATION</scope>
</reference>
<reference evidence="1" key="1">
    <citation type="submission" date="2025-08" db="UniProtKB">
        <authorList>
            <consortium name="Ensembl"/>
        </authorList>
    </citation>
    <scope>IDENTIFICATION</scope>
</reference>
<evidence type="ECO:0000313" key="1">
    <source>
        <dbReference type="Ensembl" id="ENSMMOP00000022209.1"/>
    </source>
</evidence>
<dbReference type="STRING" id="94237.ENSMMOP00000022209"/>
<dbReference type="Ensembl" id="ENSMMOT00000022577.1">
    <property type="protein sequence ID" value="ENSMMOP00000022209.1"/>
    <property type="gene ID" value="ENSMMOG00000016880.1"/>
</dbReference>
<proteinExistence type="predicted"/>
<dbReference type="InterPro" id="IPR045860">
    <property type="entry name" value="Snake_toxin-like_sf"/>
</dbReference>
<dbReference type="AlphaFoldDB" id="A0A3Q3X9G9"/>
<evidence type="ECO:0008006" key="3">
    <source>
        <dbReference type="Google" id="ProtNLM"/>
    </source>
</evidence>
<accession>A0A3Q3X9G9</accession>
<dbReference type="Proteomes" id="UP000261620">
    <property type="component" value="Unplaced"/>
</dbReference>
<dbReference type="SUPFAM" id="SSF57302">
    <property type="entry name" value="Snake toxin-like"/>
    <property type="match status" value="1"/>
</dbReference>
<keyword evidence="2" id="KW-1185">Reference proteome</keyword>
<evidence type="ECO:0000313" key="2">
    <source>
        <dbReference type="Proteomes" id="UP000261620"/>
    </source>
</evidence>
<dbReference type="Gene3D" id="2.10.60.10">
    <property type="entry name" value="CD59"/>
    <property type="match status" value="1"/>
</dbReference>
<sequence length="179" mass="19336">MTSVPPSLCVSLYHWGLKRVHKGHSFYEISQEQGPATKYLLYLFLTVVSSGALQCVTCTDSLCANTTSLECSSGLVCVTAASQGRNIFMSSTLLFIETYTAKLSLDFLASVSGSTVQQIIKGCILSAVCPYMGLHTISANLGATTTLTSYMCCNTDDCNSHNINCKYTQKIKGFCSVLF</sequence>
<protein>
    <recommendedName>
        <fullName evidence="3">UPAR/Ly6 domain-containing protein</fullName>
    </recommendedName>
</protein>
<organism evidence="1 2">
    <name type="scientific">Mola mola</name>
    <name type="common">Ocean sunfish</name>
    <name type="synonym">Tetraodon mola</name>
    <dbReference type="NCBI Taxonomy" id="94237"/>
    <lineage>
        <taxon>Eukaryota</taxon>
        <taxon>Metazoa</taxon>
        <taxon>Chordata</taxon>
        <taxon>Craniata</taxon>
        <taxon>Vertebrata</taxon>
        <taxon>Euteleostomi</taxon>
        <taxon>Actinopterygii</taxon>
        <taxon>Neopterygii</taxon>
        <taxon>Teleostei</taxon>
        <taxon>Neoteleostei</taxon>
        <taxon>Acanthomorphata</taxon>
        <taxon>Eupercaria</taxon>
        <taxon>Tetraodontiformes</taxon>
        <taxon>Molidae</taxon>
        <taxon>Mola</taxon>
    </lineage>
</organism>
<name>A0A3Q3X9G9_MOLML</name>